<name>A0ABS9UXT1_9BACT</name>
<reference evidence="2" key="1">
    <citation type="submission" date="2022-03" db="EMBL/GenBank/DDBJ databases">
        <title>De novo assembled genomes of Belliella spp. (Cyclobacteriaceae) strains.</title>
        <authorList>
            <person name="Szabo A."/>
            <person name="Korponai K."/>
            <person name="Felfoldi T."/>
        </authorList>
    </citation>
    <scope>NUCLEOTIDE SEQUENCE</scope>
    <source>
        <strain evidence="2">DSM 111904</strain>
    </source>
</reference>
<dbReference type="Proteomes" id="UP001165489">
    <property type="component" value="Unassembled WGS sequence"/>
</dbReference>
<evidence type="ECO:0000313" key="3">
    <source>
        <dbReference type="Proteomes" id="UP001165489"/>
    </source>
</evidence>
<keyword evidence="1" id="KW-0472">Membrane</keyword>
<protein>
    <submittedName>
        <fullName evidence="2">Uncharacterized protein</fullName>
    </submittedName>
</protein>
<accession>A0ABS9UXT1</accession>
<keyword evidence="1" id="KW-1133">Transmembrane helix</keyword>
<gene>
    <name evidence="2" type="ORF">MM239_06245</name>
</gene>
<evidence type="ECO:0000256" key="1">
    <source>
        <dbReference type="SAM" id="Phobius"/>
    </source>
</evidence>
<sequence length="102" mass="11078">MENKGIIAWKNWIGIGSGTSSDLACFQKVIGFAGLTEFAGIDKGVECLFKAQTEGSNLSLLLLASIGLYLLVYAHQNPADLPTYPPLLPFQCKFKSKVKVLE</sequence>
<keyword evidence="3" id="KW-1185">Reference proteome</keyword>
<proteinExistence type="predicted"/>
<dbReference type="EMBL" id="JAKZGP010000010">
    <property type="protein sequence ID" value="MCH7408986.1"/>
    <property type="molecule type" value="Genomic_DNA"/>
</dbReference>
<feature type="transmembrane region" description="Helical" evidence="1">
    <location>
        <begin position="58"/>
        <end position="76"/>
    </location>
</feature>
<organism evidence="2 3">
    <name type="scientific">Belliella filtrata</name>
    <dbReference type="NCBI Taxonomy" id="2923435"/>
    <lineage>
        <taxon>Bacteria</taxon>
        <taxon>Pseudomonadati</taxon>
        <taxon>Bacteroidota</taxon>
        <taxon>Cytophagia</taxon>
        <taxon>Cytophagales</taxon>
        <taxon>Cyclobacteriaceae</taxon>
        <taxon>Belliella</taxon>
    </lineage>
</organism>
<dbReference type="RefSeq" id="WP_241347347.1">
    <property type="nucleotide sequence ID" value="NZ_JAKZGP010000010.1"/>
</dbReference>
<keyword evidence="1" id="KW-0812">Transmembrane</keyword>
<comment type="caution">
    <text evidence="2">The sequence shown here is derived from an EMBL/GenBank/DDBJ whole genome shotgun (WGS) entry which is preliminary data.</text>
</comment>
<evidence type="ECO:0000313" key="2">
    <source>
        <dbReference type="EMBL" id="MCH7408986.1"/>
    </source>
</evidence>